<reference evidence="2" key="1">
    <citation type="journal article" date="2020" name="Stud. Mycol.">
        <title>101 Dothideomycetes genomes: a test case for predicting lifestyles and emergence of pathogens.</title>
        <authorList>
            <person name="Haridas S."/>
            <person name="Albert R."/>
            <person name="Binder M."/>
            <person name="Bloem J."/>
            <person name="Labutti K."/>
            <person name="Salamov A."/>
            <person name="Andreopoulos B."/>
            <person name="Baker S."/>
            <person name="Barry K."/>
            <person name="Bills G."/>
            <person name="Bluhm B."/>
            <person name="Cannon C."/>
            <person name="Castanera R."/>
            <person name="Culley D."/>
            <person name="Daum C."/>
            <person name="Ezra D."/>
            <person name="Gonzalez J."/>
            <person name="Henrissat B."/>
            <person name="Kuo A."/>
            <person name="Liang C."/>
            <person name="Lipzen A."/>
            <person name="Lutzoni F."/>
            <person name="Magnuson J."/>
            <person name="Mondo S."/>
            <person name="Nolan M."/>
            <person name="Ohm R."/>
            <person name="Pangilinan J."/>
            <person name="Park H.-J."/>
            <person name="Ramirez L."/>
            <person name="Alfaro M."/>
            <person name="Sun H."/>
            <person name="Tritt A."/>
            <person name="Yoshinaga Y."/>
            <person name="Zwiers L.-H."/>
            <person name="Turgeon B."/>
            <person name="Goodwin S."/>
            <person name="Spatafora J."/>
            <person name="Crous P."/>
            <person name="Grigoriev I."/>
        </authorList>
    </citation>
    <scope>NUCLEOTIDE SEQUENCE</scope>
    <source>
        <strain evidence="2">CBS 675.92</strain>
    </source>
</reference>
<feature type="compositionally biased region" description="Acidic residues" evidence="1">
    <location>
        <begin position="157"/>
        <end position="166"/>
    </location>
</feature>
<dbReference type="EMBL" id="ML976978">
    <property type="protein sequence ID" value="KAF1962881.1"/>
    <property type="molecule type" value="Genomic_DNA"/>
</dbReference>
<feature type="compositionally biased region" description="Basic and acidic residues" evidence="1">
    <location>
        <begin position="146"/>
        <end position="156"/>
    </location>
</feature>
<evidence type="ECO:0000313" key="2">
    <source>
        <dbReference type="EMBL" id="KAF1962881.1"/>
    </source>
</evidence>
<protein>
    <submittedName>
        <fullName evidence="2">Uncharacterized protein</fullName>
    </submittedName>
</protein>
<keyword evidence="3" id="KW-1185">Reference proteome</keyword>
<feature type="region of interest" description="Disordered" evidence="1">
    <location>
        <begin position="132"/>
        <end position="166"/>
    </location>
</feature>
<gene>
    <name evidence="2" type="ORF">CC80DRAFT_487326</name>
</gene>
<dbReference type="AlphaFoldDB" id="A0A6A5UD94"/>
<evidence type="ECO:0000256" key="1">
    <source>
        <dbReference type="SAM" id="MobiDB-lite"/>
    </source>
</evidence>
<accession>A0A6A5UD94</accession>
<evidence type="ECO:0000313" key="3">
    <source>
        <dbReference type="Proteomes" id="UP000800035"/>
    </source>
</evidence>
<dbReference type="Proteomes" id="UP000800035">
    <property type="component" value="Unassembled WGS sequence"/>
</dbReference>
<name>A0A6A5UD94_9PLEO</name>
<organism evidence="2 3">
    <name type="scientific">Byssothecium circinans</name>
    <dbReference type="NCBI Taxonomy" id="147558"/>
    <lineage>
        <taxon>Eukaryota</taxon>
        <taxon>Fungi</taxon>
        <taxon>Dikarya</taxon>
        <taxon>Ascomycota</taxon>
        <taxon>Pezizomycotina</taxon>
        <taxon>Dothideomycetes</taxon>
        <taxon>Pleosporomycetidae</taxon>
        <taxon>Pleosporales</taxon>
        <taxon>Massarineae</taxon>
        <taxon>Massarinaceae</taxon>
        <taxon>Byssothecium</taxon>
    </lineage>
</organism>
<dbReference type="OrthoDB" id="5597581at2759"/>
<feature type="region of interest" description="Disordered" evidence="1">
    <location>
        <begin position="1"/>
        <end position="30"/>
    </location>
</feature>
<sequence length="166" mass="18103">MPRDTPPPVPHRRGHNAPAEDAPPEPKKPQLVYEAAPEVRDLKKEATRFMPTAVANKIKLAKGEGRLLEPEEFDKLEEEGYMRAEKEGKAAETEAEADLELDAFLSAQGVKDVAEKAVEAAVQEAEHGMMAAEAKGEMSGSAAEGKVAERKLHNVEIEEAEDDGYD</sequence>
<proteinExistence type="predicted"/>